<sequence length="314" mass="35815">MPVAEKPLPTGPSEQDLLQVPEYDAFNDIVSLGRAASASPSPLLRVLQDPSLLSRRSKEKIDGSKGDSLKKERARKASRSPRREHRSQVVAALAIAEEERQASHLKTLLRTSTDRLETEMRNAQDAKMHAEFCEIREKDALAQRAANQYLGELQLAQLELRRMQTEMEETQRELEEAQKRERRATEALREEQDLSTHAMIQHMARENGYRAALKSYLEGGREQGYEEGYNIGYEDGRKAGIKEGRTKGRKEGLIEGIEQGRAEERKKAIEALDRFLEDDTNKDRTRRWAQSIYNNSDSVSSIHISDSGSVRCWY</sequence>
<evidence type="ECO:0000256" key="1">
    <source>
        <dbReference type="SAM" id="Coils"/>
    </source>
</evidence>
<dbReference type="Proteomes" id="UP000284842">
    <property type="component" value="Unassembled WGS sequence"/>
</dbReference>
<keyword evidence="4" id="KW-1185">Reference proteome</keyword>
<dbReference type="AlphaFoldDB" id="A0A409V9R5"/>
<gene>
    <name evidence="3" type="ORF">CVT24_005153</name>
</gene>
<name>A0A409V9R5_9AGAR</name>
<feature type="region of interest" description="Disordered" evidence="2">
    <location>
        <begin position="40"/>
        <end position="87"/>
    </location>
</feature>
<feature type="coiled-coil region" evidence="1">
    <location>
        <begin position="146"/>
        <end position="194"/>
    </location>
</feature>
<proteinExistence type="predicted"/>
<dbReference type="OrthoDB" id="3260303at2759"/>
<accession>A0A409V9R5</accession>
<evidence type="ECO:0000256" key="2">
    <source>
        <dbReference type="SAM" id="MobiDB-lite"/>
    </source>
</evidence>
<dbReference type="EMBL" id="NHTK01006121">
    <property type="protein sequence ID" value="PPQ63496.1"/>
    <property type="molecule type" value="Genomic_DNA"/>
</dbReference>
<evidence type="ECO:0000313" key="4">
    <source>
        <dbReference type="Proteomes" id="UP000284842"/>
    </source>
</evidence>
<feature type="compositionally biased region" description="Basic residues" evidence="2">
    <location>
        <begin position="72"/>
        <end position="85"/>
    </location>
</feature>
<evidence type="ECO:0000313" key="3">
    <source>
        <dbReference type="EMBL" id="PPQ63496.1"/>
    </source>
</evidence>
<reference evidence="3 4" key="1">
    <citation type="journal article" date="2018" name="Evol. Lett.">
        <title>Horizontal gene cluster transfer increased hallucinogenic mushroom diversity.</title>
        <authorList>
            <person name="Reynolds H.T."/>
            <person name="Vijayakumar V."/>
            <person name="Gluck-Thaler E."/>
            <person name="Korotkin H.B."/>
            <person name="Matheny P.B."/>
            <person name="Slot J.C."/>
        </authorList>
    </citation>
    <scope>NUCLEOTIDE SEQUENCE [LARGE SCALE GENOMIC DNA]</scope>
    <source>
        <strain evidence="3 4">2629</strain>
    </source>
</reference>
<comment type="caution">
    <text evidence="3">The sequence shown here is derived from an EMBL/GenBank/DDBJ whole genome shotgun (WGS) entry which is preliminary data.</text>
</comment>
<keyword evidence="1" id="KW-0175">Coiled coil</keyword>
<dbReference type="InParanoid" id="A0A409V9R5"/>
<dbReference type="STRING" id="181874.A0A409V9R5"/>
<evidence type="ECO:0008006" key="5">
    <source>
        <dbReference type="Google" id="ProtNLM"/>
    </source>
</evidence>
<feature type="compositionally biased region" description="Basic and acidic residues" evidence="2">
    <location>
        <begin position="59"/>
        <end position="71"/>
    </location>
</feature>
<protein>
    <recommendedName>
        <fullName evidence="5">Essential protein Yae1 N-terminal domain-containing protein</fullName>
    </recommendedName>
</protein>
<organism evidence="3 4">
    <name type="scientific">Panaeolus cyanescens</name>
    <dbReference type="NCBI Taxonomy" id="181874"/>
    <lineage>
        <taxon>Eukaryota</taxon>
        <taxon>Fungi</taxon>
        <taxon>Dikarya</taxon>
        <taxon>Basidiomycota</taxon>
        <taxon>Agaricomycotina</taxon>
        <taxon>Agaricomycetes</taxon>
        <taxon>Agaricomycetidae</taxon>
        <taxon>Agaricales</taxon>
        <taxon>Agaricineae</taxon>
        <taxon>Galeropsidaceae</taxon>
        <taxon>Panaeolus</taxon>
    </lineage>
</organism>